<keyword evidence="2" id="KW-1185">Reference proteome</keyword>
<gene>
    <name evidence="1" type="ORF">SADUNF_Sadunf13G0030400</name>
</gene>
<evidence type="ECO:0000313" key="2">
    <source>
        <dbReference type="Proteomes" id="UP000657918"/>
    </source>
</evidence>
<dbReference type="AlphaFoldDB" id="A0A835MQW0"/>
<evidence type="ECO:0008006" key="3">
    <source>
        <dbReference type="Google" id="ProtNLM"/>
    </source>
</evidence>
<name>A0A835MQW0_9ROSI</name>
<comment type="caution">
    <text evidence="1">The sequence shown here is derived from an EMBL/GenBank/DDBJ whole genome shotgun (WGS) entry which is preliminary data.</text>
</comment>
<protein>
    <recommendedName>
        <fullName evidence="3">Protein kinase domain-containing protein</fullName>
    </recommendedName>
</protein>
<dbReference type="EMBL" id="JADGMS010000013">
    <property type="protein sequence ID" value="KAF9670071.1"/>
    <property type="molecule type" value="Genomic_DNA"/>
</dbReference>
<accession>A0A835MQW0</accession>
<organism evidence="1 2">
    <name type="scientific">Salix dunnii</name>
    <dbReference type="NCBI Taxonomy" id="1413687"/>
    <lineage>
        <taxon>Eukaryota</taxon>
        <taxon>Viridiplantae</taxon>
        <taxon>Streptophyta</taxon>
        <taxon>Embryophyta</taxon>
        <taxon>Tracheophyta</taxon>
        <taxon>Spermatophyta</taxon>
        <taxon>Magnoliopsida</taxon>
        <taxon>eudicotyledons</taxon>
        <taxon>Gunneridae</taxon>
        <taxon>Pentapetalae</taxon>
        <taxon>rosids</taxon>
        <taxon>fabids</taxon>
        <taxon>Malpighiales</taxon>
        <taxon>Salicaceae</taxon>
        <taxon>Saliceae</taxon>
        <taxon>Salix</taxon>
    </lineage>
</organism>
<dbReference type="InterPro" id="IPR011009">
    <property type="entry name" value="Kinase-like_dom_sf"/>
</dbReference>
<proteinExistence type="predicted"/>
<dbReference type="OrthoDB" id="676979at2759"/>
<evidence type="ECO:0000313" key="1">
    <source>
        <dbReference type="EMBL" id="KAF9670071.1"/>
    </source>
</evidence>
<sequence>MTRIFAELAYTTRVNEECDIWSFGVVTMEYFLLIELTNQPAYIVERRDRPTISCLLANPQPRPLCDKYVASELIARWPPLPKSFSATTMEDLMPPTMVTG</sequence>
<reference evidence="1 2" key="1">
    <citation type="submission" date="2020-10" db="EMBL/GenBank/DDBJ databases">
        <title>Plant Genome Project.</title>
        <authorList>
            <person name="Zhang R.-G."/>
        </authorList>
    </citation>
    <scope>NUCLEOTIDE SEQUENCE [LARGE SCALE GENOMIC DNA]</scope>
    <source>
        <strain evidence="1">FAFU-HL-1</strain>
        <tissue evidence="1">Leaf</tissue>
    </source>
</reference>
<dbReference type="SUPFAM" id="SSF56112">
    <property type="entry name" value="Protein kinase-like (PK-like)"/>
    <property type="match status" value="1"/>
</dbReference>
<dbReference type="Proteomes" id="UP000657918">
    <property type="component" value="Unassembled WGS sequence"/>
</dbReference>